<dbReference type="GO" id="GO:0004022">
    <property type="term" value="F:alcohol dehydrogenase (NAD+) activity"/>
    <property type="evidence" value="ECO:0007669"/>
    <property type="project" value="TreeGrafter"/>
</dbReference>
<dbReference type="Gene3D" id="3.40.50.1970">
    <property type="match status" value="1"/>
</dbReference>
<dbReference type="SUPFAM" id="SSF56796">
    <property type="entry name" value="Dehydroquinate synthase-like"/>
    <property type="match status" value="1"/>
</dbReference>
<dbReference type="CDD" id="cd08183">
    <property type="entry name" value="Fe-ADH-like"/>
    <property type="match status" value="1"/>
</dbReference>
<dbReference type="Pfam" id="PF00465">
    <property type="entry name" value="Fe-ADH"/>
    <property type="match status" value="1"/>
</dbReference>
<dbReference type="InterPro" id="IPR056798">
    <property type="entry name" value="ADH_Fe_C"/>
</dbReference>
<reference evidence="5 6" key="1">
    <citation type="submission" date="2017-10" db="EMBL/GenBank/DDBJ databases">
        <title>Sequencing the genomes of 1000 actinobacteria strains.</title>
        <authorList>
            <person name="Klenk H.-P."/>
        </authorList>
    </citation>
    <scope>NUCLEOTIDE SEQUENCE [LARGE SCALE GENOMIC DNA]</scope>
    <source>
        <strain evidence="5 6">DSM 15597</strain>
    </source>
</reference>
<organism evidence="5 6">
    <name type="scientific">Propionicimonas paludicola</name>
    <dbReference type="NCBI Taxonomy" id="185243"/>
    <lineage>
        <taxon>Bacteria</taxon>
        <taxon>Bacillati</taxon>
        <taxon>Actinomycetota</taxon>
        <taxon>Actinomycetes</taxon>
        <taxon>Propionibacteriales</taxon>
        <taxon>Nocardioidaceae</taxon>
        <taxon>Propionicimonas</taxon>
    </lineage>
</organism>
<dbReference type="FunFam" id="3.40.50.1970:FF:000003">
    <property type="entry name" value="Alcohol dehydrogenase, iron-containing"/>
    <property type="match status" value="1"/>
</dbReference>
<dbReference type="PANTHER" id="PTHR11496:SF102">
    <property type="entry name" value="ALCOHOL DEHYDROGENASE 4"/>
    <property type="match status" value="1"/>
</dbReference>
<gene>
    <name evidence="5" type="ORF">ATK74_2192</name>
</gene>
<keyword evidence="2" id="KW-0560">Oxidoreductase</keyword>
<evidence type="ECO:0000259" key="4">
    <source>
        <dbReference type="Pfam" id="PF25137"/>
    </source>
</evidence>
<evidence type="ECO:0000313" key="6">
    <source>
        <dbReference type="Proteomes" id="UP000226079"/>
    </source>
</evidence>
<keyword evidence="6" id="KW-1185">Reference proteome</keyword>
<dbReference type="Gene3D" id="1.20.1090.10">
    <property type="entry name" value="Dehydroquinate synthase-like - alpha domain"/>
    <property type="match status" value="1"/>
</dbReference>
<dbReference type="Pfam" id="PF25137">
    <property type="entry name" value="ADH_Fe_C"/>
    <property type="match status" value="1"/>
</dbReference>
<dbReference type="InterPro" id="IPR039697">
    <property type="entry name" value="Alcohol_dehydrogenase_Fe"/>
</dbReference>
<dbReference type="PANTHER" id="PTHR11496">
    <property type="entry name" value="ALCOHOL DEHYDROGENASE"/>
    <property type="match status" value="1"/>
</dbReference>
<feature type="domain" description="Fe-containing alcohol dehydrogenase-like C-terminal" evidence="4">
    <location>
        <begin position="201"/>
        <end position="392"/>
    </location>
</feature>
<comment type="similarity">
    <text evidence="1">Belongs to the iron-containing alcohol dehydrogenase family.</text>
</comment>
<evidence type="ECO:0000313" key="5">
    <source>
        <dbReference type="EMBL" id="PFG17619.1"/>
    </source>
</evidence>
<evidence type="ECO:0000259" key="3">
    <source>
        <dbReference type="Pfam" id="PF00465"/>
    </source>
</evidence>
<evidence type="ECO:0000256" key="2">
    <source>
        <dbReference type="ARBA" id="ARBA00023002"/>
    </source>
</evidence>
<name>A0A2A9CVK6_9ACTN</name>
<dbReference type="InterPro" id="IPR001670">
    <property type="entry name" value="ADH_Fe/GldA"/>
</dbReference>
<dbReference type="Proteomes" id="UP000226079">
    <property type="component" value="Unassembled WGS sequence"/>
</dbReference>
<accession>A0A2A9CVK6</accession>
<protein>
    <submittedName>
        <fullName evidence="5">Alcohol dehydrogenase class IV</fullName>
    </submittedName>
</protein>
<dbReference type="AlphaFoldDB" id="A0A2A9CVK6"/>
<dbReference type="GO" id="GO:0046872">
    <property type="term" value="F:metal ion binding"/>
    <property type="evidence" value="ECO:0007669"/>
    <property type="project" value="InterPro"/>
</dbReference>
<feature type="domain" description="Alcohol dehydrogenase iron-type/glycerol dehydrogenase GldA" evidence="3">
    <location>
        <begin position="28"/>
        <end position="190"/>
    </location>
</feature>
<comment type="caution">
    <text evidence="5">The sequence shown here is derived from an EMBL/GenBank/DDBJ whole genome shotgun (WGS) entry which is preliminary data.</text>
</comment>
<sequence length="392" mass="39673">MIAAFTGATVGLRRQDVPVTSFNFATAARIVFGPGTVGQLPELVAGLGSRPLVCTGGHPDRHAAVLATVPGAAIFAVAGEPSLDVVRAGADAARAHRADVIIGLGGGAVLDTAKIVAALVANGGDPLDYAEVIGRGLPLSVESLPVVAVPTTSGTGSEVTANGVVSSPEHRVKVSLRSSSMLPKVALVDPGLTLDCPKSVTAHAGLDALIQCIEPFVSPFANPLTDGFCREGIRRAGHGLRRAWSAPDDLGARTDVALCSLLSGLALANGKLGAAHGLAGPLGGYLGAPHGALTAAVMVPVSRFNIGASDPRTRARYAEVGYLLTGTEDEFAFLEWFAETIELFGVGGLAQYGLGEDDLPIIAEAAAKASSTKGNPVPPSPADLIGILRAAL</sequence>
<dbReference type="EMBL" id="PDJC01000001">
    <property type="protein sequence ID" value="PFG17619.1"/>
    <property type="molecule type" value="Genomic_DNA"/>
</dbReference>
<proteinExistence type="inferred from homology"/>
<evidence type="ECO:0000256" key="1">
    <source>
        <dbReference type="ARBA" id="ARBA00007358"/>
    </source>
</evidence>